<feature type="transmembrane region" description="Helical" evidence="7">
    <location>
        <begin position="79"/>
        <end position="100"/>
    </location>
</feature>
<dbReference type="OrthoDB" id="9808602at2"/>
<dbReference type="Pfam" id="PF02397">
    <property type="entry name" value="Bac_transf"/>
    <property type="match status" value="1"/>
</dbReference>
<feature type="transmembrane region" description="Helical" evidence="7">
    <location>
        <begin position="112"/>
        <end position="132"/>
    </location>
</feature>
<dbReference type="eggNOG" id="COG2148">
    <property type="taxonomic scope" value="Bacteria"/>
</dbReference>
<feature type="transmembrane region" description="Helical" evidence="7">
    <location>
        <begin position="46"/>
        <end position="67"/>
    </location>
</feature>
<evidence type="ECO:0000313" key="9">
    <source>
        <dbReference type="EMBL" id="AET70579.1"/>
    </source>
</evidence>
<feature type="transmembrane region" description="Helical" evidence="7">
    <location>
        <begin position="12"/>
        <end position="34"/>
    </location>
</feature>
<evidence type="ECO:0000256" key="6">
    <source>
        <dbReference type="ARBA" id="ARBA00023136"/>
    </source>
</evidence>
<keyword evidence="3 9" id="KW-0808">Transferase</keyword>
<gene>
    <name evidence="9" type="ordered locus">Desor_5195</name>
</gene>
<dbReference type="NCBIfam" id="TIGR03025">
    <property type="entry name" value="EPS_sugtrans"/>
    <property type="match status" value="1"/>
</dbReference>
<dbReference type="PANTHER" id="PTHR30576">
    <property type="entry name" value="COLANIC BIOSYNTHESIS UDP-GLUCOSE LIPID CARRIER TRANSFERASE"/>
    <property type="match status" value="1"/>
</dbReference>
<dbReference type="Gene3D" id="3.40.50.720">
    <property type="entry name" value="NAD(P)-binding Rossmann-like Domain"/>
    <property type="match status" value="1"/>
</dbReference>
<dbReference type="HOGENOM" id="CLU_024920_3_4_9"/>
<evidence type="ECO:0000256" key="2">
    <source>
        <dbReference type="ARBA" id="ARBA00006464"/>
    </source>
</evidence>
<dbReference type="InterPro" id="IPR003362">
    <property type="entry name" value="Bact_transf"/>
</dbReference>
<dbReference type="PANTHER" id="PTHR30576:SF10">
    <property type="entry name" value="SLL5057 PROTEIN"/>
    <property type="match status" value="1"/>
</dbReference>
<protein>
    <submittedName>
        <fullName evidence="9">Exopolysaccharide biosynthesis polyprenyl glycosylphosphotransferase</fullName>
    </submittedName>
</protein>
<evidence type="ECO:0000256" key="7">
    <source>
        <dbReference type="SAM" id="Phobius"/>
    </source>
</evidence>
<comment type="subcellular location">
    <subcellularLocation>
        <location evidence="1">Membrane</location>
        <topology evidence="1">Multi-pass membrane protein</topology>
    </subcellularLocation>
</comment>
<accession>G7W771</accession>
<dbReference type="InterPro" id="IPR017475">
    <property type="entry name" value="EPS_sugar_tfrase"/>
</dbReference>
<dbReference type="PATRIC" id="fig|768706.3.peg.5290"/>
<dbReference type="GO" id="GO:0016020">
    <property type="term" value="C:membrane"/>
    <property type="evidence" value="ECO:0007669"/>
    <property type="project" value="UniProtKB-SubCell"/>
</dbReference>
<dbReference type="EMBL" id="CP003108">
    <property type="protein sequence ID" value="AET70579.1"/>
    <property type="molecule type" value="Genomic_DNA"/>
</dbReference>
<evidence type="ECO:0000256" key="3">
    <source>
        <dbReference type="ARBA" id="ARBA00022679"/>
    </source>
</evidence>
<feature type="domain" description="Bacterial sugar transferase" evidence="8">
    <location>
        <begin position="270"/>
        <end position="457"/>
    </location>
</feature>
<dbReference type="AlphaFoldDB" id="G7W771"/>
<reference evidence="10" key="1">
    <citation type="submission" date="2011-11" db="EMBL/GenBank/DDBJ databases">
        <title>Complete sequence of Desulfosporosinus orientis DSM 765.</title>
        <authorList>
            <person name="Lucas S."/>
            <person name="Han J."/>
            <person name="Lapidus A."/>
            <person name="Cheng J.-F."/>
            <person name="Goodwin L."/>
            <person name="Pitluck S."/>
            <person name="Peters L."/>
            <person name="Ovchinnikova G."/>
            <person name="Teshima H."/>
            <person name="Detter J.C."/>
            <person name="Han C."/>
            <person name="Tapia R."/>
            <person name="Land M."/>
            <person name="Hauser L."/>
            <person name="Kyrpides N."/>
            <person name="Ivanova N."/>
            <person name="Pagani I."/>
            <person name="Pester M."/>
            <person name="Spring S."/>
            <person name="Ollivier B."/>
            <person name="Rattei T."/>
            <person name="Klenk H.-P."/>
            <person name="Wagner M."/>
            <person name="Loy A."/>
            <person name="Woyke T."/>
        </authorList>
    </citation>
    <scope>NUCLEOTIDE SEQUENCE [LARGE SCALE GENOMIC DNA]</scope>
    <source>
        <strain evidence="10">ATCC 19365 / DSM 765 / NCIMB 8382 / VKM B-1628</strain>
    </source>
</reference>
<keyword evidence="10" id="KW-1185">Reference proteome</keyword>
<dbReference type="RefSeq" id="WP_014187383.1">
    <property type="nucleotide sequence ID" value="NC_016584.1"/>
</dbReference>
<evidence type="ECO:0000256" key="4">
    <source>
        <dbReference type="ARBA" id="ARBA00022692"/>
    </source>
</evidence>
<dbReference type="Pfam" id="PF13727">
    <property type="entry name" value="CoA_binding_3"/>
    <property type="match status" value="1"/>
</dbReference>
<feature type="transmembrane region" description="Helical" evidence="7">
    <location>
        <begin position="272"/>
        <end position="296"/>
    </location>
</feature>
<evidence type="ECO:0000256" key="1">
    <source>
        <dbReference type="ARBA" id="ARBA00004141"/>
    </source>
</evidence>
<keyword evidence="6 7" id="KW-0472">Membrane</keyword>
<reference evidence="9 10" key="2">
    <citation type="journal article" date="2012" name="J. Bacteriol.">
        <title>Complete genome sequences of Desulfosporosinus orientis DSM765T, Desulfosporosinus youngiae DSM17734T, Desulfosporosinus meridiei DSM13257T, and Desulfosporosinus acidiphilus DSM22704T.</title>
        <authorList>
            <person name="Pester M."/>
            <person name="Brambilla E."/>
            <person name="Alazard D."/>
            <person name="Rattei T."/>
            <person name="Weinmaier T."/>
            <person name="Han J."/>
            <person name="Lucas S."/>
            <person name="Lapidus A."/>
            <person name="Cheng J.F."/>
            <person name="Goodwin L."/>
            <person name="Pitluck S."/>
            <person name="Peters L."/>
            <person name="Ovchinnikova G."/>
            <person name="Teshima H."/>
            <person name="Detter J.C."/>
            <person name="Han C.S."/>
            <person name="Tapia R."/>
            <person name="Land M.L."/>
            <person name="Hauser L."/>
            <person name="Kyrpides N.C."/>
            <person name="Ivanova N.N."/>
            <person name="Pagani I."/>
            <person name="Huntmann M."/>
            <person name="Wei C.L."/>
            <person name="Davenport K.W."/>
            <person name="Daligault H."/>
            <person name="Chain P.S."/>
            <person name="Chen A."/>
            <person name="Mavromatis K."/>
            <person name="Markowitz V."/>
            <person name="Szeto E."/>
            <person name="Mikhailova N."/>
            <person name="Pati A."/>
            <person name="Wagner M."/>
            <person name="Woyke T."/>
            <person name="Ollivier B."/>
            <person name="Klenk H.P."/>
            <person name="Spring S."/>
            <person name="Loy A."/>
        </authorList>
    </citation>
    <scope>NUCLEOTIDE SEQUENCE [LARGE SCALE GENOMIC DNA]</scope>
    <source>
        <strain evidence="10">ATCC 19365 / DSM 765 / NCIMB 8382 / VKM B-1628</strain>
    </source>
</reference>
<name>G7W771_DESOD</name>
<dbReference type="GO" id="GO:0016780">
    <property type="term" value="F:phosphotransferase activity, for other substituted phosphate groups"/>
    <property type="evidence" value="ECO:0007669"/>
    <property type="project" value="TreeGrafter"/>
</dbReference>
<dbReference type="eggNOG" id="COG1086">
    <property type="taxonomic scope" value="Bacteria"/>
</dbReference>
<evidence type="ECO:0000313" key="10">
    <source>
        <dbReference type="Proteomes" id="UP000006346"/>
    </source>
</evidence>
<organism evidence="9 10">
    <name type="scientific">Desulfosporosinus orientis (strain ATCC 19365 / DSM 765 / NCIMB 8382 / VKM B-1628 / Singapore I)</name>
    <name type="common">Desulfotomaculum orientis</name>
    <dbReference type="NCBI Taxonomy" id="768706"/>
    <lineage>
        <taxon>Bacteria</taxon>
        <taxon>Bacillati</taxon>
        <taxon>Bacillota</taxon>
        <taxon>Clostridia</taxon>
        <taxon>Eubacteriales</taxon>
        <taxon>Desulfitobacteriaceae</taxon>
        <taxon>Desulfosporosinus</taxon>
    </lineage>
</organism>
<keyword evidence="4 7" id="KW-0812">Transmembrane</keyword>
<evidence type="ECO:0000256" key="5">
    <source>
        <dbReference type="ARBA" id="ARBA00022989"/>
    </source>
</evidence>
<dbReference type="STRING" id="768706.Desor_5195"/>
<sequence>MLREYSSVLDDISQIVDLAVLSLGFFFTVEIYRYKHAMAGRVWEQYFLIFLVYIICWIISSNVNHVYRSRRFISAVLEARQLIIAHLATFAITITAVTLYQPTLIHNRFVFYFEFIALCLTLGVHLIVRLVLQAWRSIGRNIRYVLILGSGQAAHSYLEKIKKNPQLGYEIVGYLAPERNGLEIPYLGDYSNLHAVMSMKIVDLTVVTAPLSDERVKDCLELLDLMGKTVTILLDDVVAKVTRSRPVDFDGLPMVAYDSRPRLPGHELAKRVMDIVVTGAGLIVISPILLAIAIVIKVSSDGPVIFAQERVGLNGRIFNMYKFRSMVVNAEELKAKLAHLNEMSGPVFKISNDPRVTTIGRILRKTSLDELPQLWNVLMGDMSLVGPRPPLPSEVNLYDPKHRKRLSVKPGITCIWQISGRNDVDFEKWMEMDAEYVERWSLWMDVAILAKTVPVVLGRKGAS</sequence>
<proteinExistence type="inferred from homology"/>
<evidence type="ECO:0000259" key="8">
    <source>
        <dbReference type="Pfam" id="PF02397"/>
    </source>
</evidence>
<keyword evidence="5 7" id="KW-1133">Transmembrane helix</keyword>
<dbReference type="KEGG" id="dor:Desor_5195"/>
<comment type="similarity">
    <text evidence="2">Belongs to the bacterial sugar transferase family.</text>
</comment>
<dbReference type="Proteomes" id="UP000006346">
    <property type="component" value="Chromosome"/>
</dbReference>